<comment type="caution">
    <text evidence="1">The sequence shown here is derived from an EMBL/GenBank/DDBJ whole genome shotgun (WGS) entry which is preliminary data.</text>
</comment>
<dbReference type="InterPro" id="IPR027417">
    <property type="entry name" value="P-loop_NTPase"/>
</dbReference>
<evidence type="ECO:0000313" key="1">
    <source>
        <dbReference type="EMBL" id="MPN05089.1"/>
    </source>
</evidence>
<protein>
    <submittedName>
        <fullName evidence="1">Uncharacterized protein</fullName>
    </submittedName>
</protein>
<sequence length="153" mass="17795">MSIELAVAVLGQRPNTWQLVRRIREAVFDEALECPDLPGLIFTYMCVFDDPADVNYVREVSGQFQAQGAQVYYVELKAEKQVRLERDKSENRLAHKPTKRDLEKSEALFLRLEEKYRLNTEEDEDVFPGILVIDNTCLAADETARRIKEHFFL</sequence>
<proteinExistence type="predicted"/>
<dbReference type="AlphaFoldDB" id="A0A645EV57"/>
<accession>A0A645EV57</accession>
<dbReference type="EMBL" id="VSSQ01050998">
    <property type="protein sequence ID" value="MPN05089.1"/>
    <property type="molecule type" value="Genomic_DNA"/>
</dbReference>
<name>A0A645EV57_9ZZZZ</name>
<organism evidence="1">
    <name type="scientific">bioreactor metagenome</name>
    <dbReference type="NCBI Taxonomy" id="1076179"/>
    <lineage>
        <taxon>unclassified sequences</taxon>
        <taxon>metagenomes</taxon>
        <taxon>ecological metagenomes</taxon>
    </lineage>
</organism>
<gene>
    <name evidence="1" type="ORF">SDC9_152339</name>
</gene>
<dbReference type="Gene3D" id="3.40.50.300">
    <property type="entry name" value="P-loop containing nucleotide triphosphate hydrolases"/>
    <property type="match status" value="1"/>
</dbReference>
<reference evidence="1" key="1">
    <citation type="submission" date="2019-08" db="EMBL/GenBank/DDBJ databases">
        <authorList>
            <person name="Kucharzyk K."/>
            <person name="Murdoch R.W."/>
            <person name="Higgins S."/>
            <person name="Loffler F."/>
        </authorList>
    </citation>
    <scope>NUCLEOTIDE SEQUENCE</scope>
</reference>